<keyword evidence="2" id="KW-1185">Reference proteome</keyword>
<gene>
    <name evidence="1" type="ORF">CAL13_01870</name>
</gene>
<accession>A0A1W6YVG6</accession>
<evidence type="ECO:0000313" key="1">
    <source>
        <dbReference type="EMBL" id="ARP85102.1"/>
    </source>
</evidence>
<dbReference type="EMBL" id="CP021109">
    <property type="protein sequence ID" value="ARP85102.1"/>
    <property type="molecule type" value="Genomic_DNA"/>
</dbReference>
<organism evidence="1 2">
    <name type="scientific">Bordetella genomosp. 9</name>
    <dbReference type="NCBI Taxonomy" id="1416803"/>
    <lineage>
        <taxon>Bacteria</taxon>
        <taxon>Pseudomonadati</taxon>
        <taxon>Pseudomonadota</taxon>
        <taxon>Betaproteobacteria</taxon>
        <taxon>Burkholderiales</taxon>
        <taxon>Alcaligenaceae</taxon>
        <taxon>Bordetella</taxon>
    </lineage>
</organism>
<name>A0A1W6YVG6_9BORD</name>
<reference evidence="1 2" key="1">
    <citation type="submission" date="2017-05" db="EMBL/GenBank/DDBJ databases">
        <title>Complete and WGS of Bordetella genogroups.</title>
        <authorList>
            <person name="Spilker T."/>
            <person name="LiPuma J."/>
        </authorList>
    </citation>
    <scope>NUCLEOTIDE SEQUENCE [LARGE SCALE GENOMIC DNA]</scope>
    <source>
        <strain evidence="1 2">AU17164</strain>
    </source>
</reference>
<protein>
    <submittedName>
        <fullName evidence="1">Uncharacterized protein</fullName>
    </submittedName>
</protein>
<dbReference type="AlphaFoldDB" id="A0A1W6YVG6"/>
<proteinExistence type="predicted"/>
<evidence type="ECO:0000313" key="2">
    <source>
        <dbReference type="Proteomes" id="UP000194139"/>
    </source>
</evidence>
<dbReference type="Proteomes" id="UP000194139">
    <property type="component" value="Chromosome"/>
</dbReference>
<sequence>MGYLSDLHYTFLWNFPVGPGACIKIPKFDLPQSEHGFRFDGPNTSIGYELVTPNPLKMSSGTYRGEHTFTIGPGGDFDFGDRATVEKSSIVIGLELFVHHQIELHLPPGSDRAVLEPSGGWGAWVNSGRRPTKIFRDVPFSFTTSTPFSVKLTCPDGAPQNGRCLIRSTEQNASAPLDVALTMSRMRTESGQPVTRLPLVADQQTRIEPEGYVLMGDSRLHIEVGEQGVADMVKHPGAKYRGTITVVFDSEPEG</sequence>